<sequence length="192" mass="21623">DDGRSIDNAGGASRKPPLQTGQLFPRGPQCEAAPLRDTAARQRQRNGAAQWQPRQTDRQPAHGARRPPHALCQGGIPGARRRGPGRLRQPRVRPEQIRAARFSQERRRLRGHFVDRRRHGTEGRRQDQLPPDLRGCQGRAVGVLVDARARLHRLRPLRKGEDQRRPGDHARRLGGIDQAHGCAAKRLLIFDL</sequence>
<proteinExistence type="predicted"/>
<feature type="compositionally biased region" description="Basic residues" evidence="1">
    <location>
        <begin position="79"/>
        <end position="91"/>
    </location>
</feature>
<evidence type="ECO:0000256" key="1">
    <source>
        <dbReference type="SAM" id="MobiDB-lite"/>
    </source>
</evidence>
<gene>
    <name evidence="2" type="ORF">PFISCL1PPCAC_23121</name>
</gene>
<dbReference type="EMBL" id="BTSY01000006">
    <property type="protein sequence ID" value="GMT31824.1"/>
    <property type="molecule type" value="Genomic_DNA"/>
</dbReference>
<dbReference type="Proteomes" id="UP001432322">
    <property type="component" value="Unassembled WGS sequence"/>
</dbReference>
<feature type="region of interest" description="Disordered" evidence="1">
    <location>
        <begin position="111"/>
        <end position="132"/>
    </location>
</feature>
<feature type="region of interest" description="Disordered" evidence="1">
    <location>
        <begin position="1"/>
        <end position="95"/>
    </location>
</feature>
<keyword evidence="3" id="KW-1185">Reference proteome</keyword>
<comment type="caution">
    <text evidence="2">The sequence shown here is derived from an EMBL/GenBank/DDBJ whole genome shotgun (WGS) entry which is preliminary data.</text>
</comment>
<reference evidence="2" key="1">
    <citation type="submission" date="2023-10" db="EMBL/GenBank/DDBJ databases">
        <title>Genome assembly of Pristionchus species.</title>
        <authorList>
            <person name="Yoshida K."/>
            <person name="Sommer R.J."/>
        </authorList>
    </citation>
    <scope>NUCLEOTIDE SEQUENCE</scope>
    <source>
        <strain evidence="2">RS5133</strain>
    </source>
</reference>
<feature type="non-terminal residue" evidence="2">
    <location>
        <position position="1"/>
    </location>
</feature>
<name>A0AAV5WPZ0_9BILA</name>
<evidence type="ECO:0000313" key="3">
    <source>
        <dbReference type="Proteomes" id="UP001432322"/>
    </source>
</evidence>
<accession>A0AAV5WPZ0</accession>
<protein>
    <submittedName>
        <fullName evidence="2">Uncharacterized protein</fullName>
    </submittedName>
</protein>
<organism evidence="2 3">
    <name type="scientific">Pristionchus fissidentatus</name>
    <dbReference type="NCBI Taxonomy" id="1538716"/>
    <lineage>
        <taxon>Eukaryota</taxon>
        <taxon>Metazoa</taxon>
        <taxon>Ecdysozoa</taxon>
        <taxon>Nematoda</taxon>
        <taxon>Chromadorea</taxon>
        <taxon>Rhabditida</taxon>
        <taxon>Rhabditina</taxon>
        <taxon>Diplogasteromorpha</taxon>
        <taxon>Diplogasteroidea</taxon>
        <taxon>Neodiplogasteridae</taxon>
        <taxon>Pristionchus</taxon>
    </lineage>
</organism>
<dbReference type="AlphaFoldDB" id="A0AAV5WPZ0"/>
<evidence type="ECO:0000313" key="2">
    <source>
        <dbReference type="EMBL" id="GMT31824.1"/>
    </source>
</evidence>